<comment type="caution">
    <text evidence="1">The sequence shown here is derived from an EMBL/GenBank/DDBJ whole genome shotgun (WGS) entry which is preliminary data.</text>
</comment>
<gene>
    <name evidence="1" type="ORF">GCM10009759_74810</name>
</gene>
<dbReference type="Proteomes" id="UP001500897">
    <property type="component" value="Unassembled WGS sequence"/>
</dbReference>
<name>A0ABN2Y9Q8_9ACTN</name>
<dbReference type="InterPro" id="IPR014710">
    <property type="entry name" value="RmlC-like_jellyroll"/>
</dbReference>
<organism evidence="1 2">
    <name type="scientific">Kitasatospora saccharophila</name>
    <dbReference type="NCBI Taxonomy" id="407973"/>
    <lineage>
        <taxon>Bacteria</taxon>
        <taxon>Bacillati</taxon>
        <taxon>Actinomycetota</taxon>
        <taxon>Actinomycetes</taxon>
        <taxon>Kitasatosporales</taxon>
        <taxon>Streptomycetaceae</taxon>
        <taxon>Kitasatospora</taxon>
    </lineage>
</organism>
<dbReference type="InterPro" id="IPR047713">
    <property type="entry name" value="DHCW_cupin"/>
</dbReference>
<dbReference type="NCBIfam" id="NF038084">
    <property type="entry name" value="DHCW_cupin"/>
    <property type="match status" value="1"/>
</dbReference>
<dbReference type="EMBL" id="BAAANS010000094">
    <property type="protein sequence ID" value="GAA2123616.1"/>
    <property type="molecule type" value="Genomic_DNA"/>
</dbReference>
<keyword evidence="2" id="KW-1185">Reference proteome</keyword>
<protein>
    <submittedName>
        <fullName evidence="1">DHCW motif cupin fold protein</fullName>
    </submittedName>
</protein>
<proteinExistence type="predicted"/>
<evidence type="ECO:0000313" key="2">
    <source>
        <dbReference type="Proteomes" id="UP001500897"/>
    </source>
</evidence>
<reference evidence="1 2" key="1">
    <citation type="journal article" date="2019" name="Int. J. Syst. Evol. Microbiol.">
        <title>The Global Catalogue of Microorganisms (GCM) 10K type strain sequencing project: providing services to taxonomists for standard genome sequencing and annotation.</title>
        <authorList>
            <consortium name="The Broad Institute Genomics Platform"/>
            <consortium name="The Broad Institute Genome Sequencing Center for Infectious Disease"/>
            <person name="Wu L."/>
            <person name="Ma J."/>
        </authorList>
    </citation>
    <scope>NUCLEOTIDE SEQUENCE [LARGE SCALE GENOMIC DNA]</scope>
    <source>
        <strain evidence="1 2">JCM 14559</strain>
    </source>
</reference>
<dbReference type="SUPFAM" id="SSF51182">
    <property type="entry name" value="RmlC-like cupins"/>
    <property type="match status" value="1"/>
</dbReference>
<accession>A0ABN2Y9Q8</accession>
<sequence>MKLDGFDFTATDWSAVPRESRPGETGTVSQRVQHFGEVRVRLVEYSPGYAADHWCHKGHVLYVLDGELTTTLDDGRVVVTPRGGSYQVADGHEAHRSGTEHGATLLIVD</sequence>
<evidence type="ECO:0000313" key="1">
    <source>
        <dbReference type="EMBL" id="GAA2123616.1"/>
    </source>
</evidence>
<dbReference type="Gene3D" id="2.60.120.10">
    <property type="entry name" value="Jelly Rolls"/>
    <property type="match status" value="1"/>
</dbReference>
<dbReference type="RefSeq" id="WP_344558911.1">
    <property type="nucleotide sequence ID" value="NZ_BAAANS010000094.1"/>
</dbReference>
<dbReference type="InterPro" id="IPR011051">
    <property type="entry name" value="RmlC_Cupin_sf"/>
</dbReference>